<dbReference type="Pfam" id="PF06854">
    <property type="entry name" value="Phage_Gp15"/>
    <property type="match status" value="1"/>
</dbReference>
<evidence type="ECO:0000313" key="1">
    <source>
        <dbReference type="EMBL" id="NBA12209.1"/>
    </source>
</evidence>
<dbReference type="AlphaFoldDB" id="A0AAJ3DBL4"/>
<evidence type="ECO:0008006" key="3">
    <source>
        <dbReference type="Google" id="ProtNLM"/>
    </source>
</evidence>
<evidence type="ECO:0000313" key="2">
    <source>
        <dbReference type="Proteomes" id="UP000719917"/>
    </source>
</evidence>
<comment type="caution">
    <text evidence="1">The sequence shown here is derived from an EMBL/GenBank/DDBJ whole genome shotgun (WGS) entry which is preliminary data.</text>
</comment>
<dbReference type="Proteomes" id="UP000719917">
    <property type="component" value="Unassembled WGS sequence"/>
</dbReference>
<gene>
    <name evidence="1" type="ORF">GTU77_08295</name>
</gene>
<protein>
    <recommendedName>
        <fullName evidence="3">Bacteriophage Gp15 protein</fullName>
    </recommendedName>
</protein>
<sequence>MKLNETLNDYVEFNGVEYSLNLSFDNVIDVFDTLNDASLDESERILMSLGILIGFDEVSAMYEQSGPVGLSELFVEIFNDHIRSGTSSIDDSDMYDIDGNLMPTAAAFQKKTYDLDVDSDAIYSSFMQVYGLDLIEQQGKLHWQKFNALLAGLPDNTRLMQIIQIREWKPEKGDSSEHKAKMKKLQREYRLPDDDVEEFEGKEEEF</sequence>
<name>A0AAJ3DBL4_WEICO</name>
<dbReference type="RefSeq" id="WP_161691376.1">
    <property type="nucleotide sequence ID" value="NZ_JAAAMQ010000020.1"/>
</dbReference>
<proteinExistence type="predicted"/>
<organism evidence="1 2">
    <name type="scientific">Weissella confusa</name>
    <name type="common">Lactobacillus confusus</name>
    <dbReference type="NCBI Taxonomy" id="1583"/>
    <lineage>
        <taxon>Bacteria</taxon>
        <taxon>Bacillati</taxon>
        <taxon>Bacillota</taxon>
        <taxon>Bacilli</taxon>
        <taxon>Lactobacillales</taxon>
        <taxon>Lactobacillaceae</taxon>
        <taxon>Weissella</taxon>
    </lineage>
</organism>
<accession>A0AAJ3DBL4</accession>
<dbReference type="EMBL" id="JAAAMQ010000020">
    <property type="protein sequence ID" value="NBA12209.1"/>
    <property type="molecule type" value="Genomic_DNA"/>
</dbReference>
<reference evidence="1" key="1">
    <citation type="submission" date="2020-01" db="EMBL/GenBank/DDBJ databases">
        <title>First Reported Case and Whole Genome of Weissella confusa in an Equid.</title>
        <authorList>
            <person name="Little S.V."/>
            <person name="Lawhon S.D."/>
        </authorList>
    </citation>
    <scope>NUCLEOTIDE SEQUENCE</scope>
    <source>
        <strain evidence="1">718955</strain>
    </source>
</reference>
<dbReference type="InterPro" id="IPR009660">
    <property type="entry name" value="Phage_A500_Gp15"/>
</dbReference>